<dbReference type="OrthoDB" id="7471452at2759"/>
<dbReference type="Proteomes" id="UP000299102">
    <property type="component" value="Unassembled WGS sequence"/>
</dbReference>
<organism evidence="2 3">
    <name type="scientific">Eumeta variegata</name>
    <name type="common">Bagworm moth</name>
    <name type="synonym">Eumeta japonica</name>
    <dbReference type="NCBI Taxonomy" id="151549"/>
    <lineage>
        <taxon>Eukaryota</taxon>
        <taxon>Metazoa</taxon>
        <taxon>Ecdysozoa</taxon>
        <taxon>Arthropoda</taxon>
        <taxon>Hexapoda</taxon>
        <taxon>Insecta</taxon>
        <taxon>Pterygota</taxon>
        <taxon>Neoptera</taxon>
        <taxon>Endopterygota</taxon>
        <taxon>Lepidoptera</taxon>
        <taxon>Glossata</taxon>
        <taxon>Ditrysia</taxon>
        <taxon>Tineoidea</taxon>
        <taxon>Psychidae</taxon>
        <taxon>Oiketicinae</taxon>
        <taxon>Eumeta</taxon>
    </lineage>
</organism>
<protein>
    <submittedName>
        <fullName evidence="2">Uncharacterized protein</fullName>
    </submittedName>
</protein>
<feature type="region of interest" description="Disordered" evidence="1">
    <location>
        <begin position="40"/>
        <end position="73"/>
    </location>
</feature>
<proteinExistence type="predicted"/>
<sequence length="105" mass="11895">MDIDNSRAKTANRRYLFKDNSTKMTAAAPKQATVGVKSNVASVIKPTPPPKGKKHSFALSKQTPTYENRSHARALQRKVKVRLKEIRNENWSDLMMKISPSHQAY</sequence>
<comment type="caution">
    <text evidence="2">The sequence shown here is derived from an EMBL/GenBank/DDBJ whole genome shotgun (WGS) entry which is preliminary data.</text>
</comment>
<name>A0A4C1UES4_EUMVA</name>
<evidence type="ECO:0000313" key="2">
    <source>
        <dbReference type="EMBL" id="GBP24951.1"/>
    </source>
</evidence>
<gene>
    <name evidence="2" type="ORF">EVAR_12618_1</name>
</gene>
<reference evidence="2 3" key="1">
    <citation type="journal article" date="2019" name="Commun. Biol.">
        <title>The bagworm genome reveals a unique fibroin gene that provides high tensile strength.</title>
        <authorList>
            <person name="Kono N."/>
            <person name="Nakamura H."/>
            <person name="Ohtoshi R."/>
            <person name="Tomita M."/>
            <person name="Numata K."/>
            <person name="Arakawa K."/>
        </authorList>
    </citation>
    <scope>NUCLEOTIDE SEQUENCE [LARGE SCALE GENOMIC DNA]</scope>
</reference>
<accession>A0A4C1UES4</accession>
<evidence type="ECO:0000256" key="1">
    <source>
        <dbReference type="SAM" id="MobiDB-lite"/>
    </source>
</evidence>
<dbReference type="EMBL" id="BGZK01000167">
    <property type="protein sequence ID" value="GBP24951.1"/>
    <property type="molecule type" value="Genomic_DNA"/>
</dbReference>
<keyword evidence="3" id="KW-1185">Reference proteome</keyword>
<dbReference type="AlphaFoldDB" id="A0A4C1UES4"/>
<evidence type="ECO:0000313" key="3">
    <source>
        <dbReference type="Proteomes" id="UP000299102"/>
    </source>
</evidence>